<keyword evidence="6" id="KW-0479">Metal-binding</keyword>
<accession>A0A9P8I1B4</accession>
<keyword evidence="6" id="KW-0349">Heme</keyword>
<dbReference type="Pfam" id="PF00067">
    <property type="entry name" value="p450"/>
    <property type="match status" value="1"/>
</dbReference>
<evidence type="ECO:0000256" key="4">
    <source>
        <dbReference type="ARBA" id="ARBA00068222"/>
    </source>
</evidence>
<dbReference type="FunFam" id="1.10.630.10:FF:000076">
    <property type="entry name" value="Cytochrome P450 monooxygenase"/>
    <property type="match status" value="1"/>
</dbReference>
<dbReference type="PANTHER" id="PTHR24305">
    <property type="entry name" value="CYTOCHROME P450"/>
    <property type="match status" value="1"/>
</dbReference>
<dbReference type="GO" id="GO:0016705">
    <property type="term" value="F:oxidoreductase activity, acting on paired donors, with incorporation or reduction of molecular oxygen"/>
    <property type="evidence" value="ECO:0007669"/>
    <property type="project" value="InterPro"/>
</dbReference>
<dbReference type="SUPFAM" id="SSF48264">
    <property type="entry name" value="Cytochrome P450"/>
    <property type="match status" value="1"/>
</dbReference>
<evidence type="ECO:0000256" key="6">
    <source>
        <dbReference type="PIRSR" id="PIRSR602401-1"/>
    </source>
</evidence>
<keyword evidence="6" id="KW-0408">Iron</keyword>
<dbReference type="AlphaFoldDB" id="A0A9P8I1B4"/>
<dbReference type="InterPro" id="IPR036396">
    <property type="entry name" value="Cyt_P450_sf"/>
</dbReference>
<name>A0A9P8I1B4_9PEZI</name>
<dbReference type="PRINTS" id="PR00463">
    <property type="entry name" value="EP450I"/>
</dbReference>
<comment type="pathway">
    <text evidence="1">Hormone biosynthesis.</text>
</comment>
<dbReference type="EMBL" id="JAGHQL010000025">
    <property type="protein sequence ID" value="KAH0543884.1"/>
    <property type="molecule type" value="Genomic_DNA"/>
</dbReference>
<dbReference type="InterPro" id="IPR001128">
    <property type="entry name" value="Cyt_P450"/>
</dbReference>
<dbReference type="Proteomes" id="UP000698800">
    <property type="component" value="Unassembled WGS sequence"/>
</dbReference>
<protein>
    <recommendedName>
        <fullName evidence="4">Cytochrome P450 monooxygenase ABA1</fullName>
    </recommendedName>
    <alternativeName>
        <fullName evidence="5">Abscisic acid biosynthesis protein 1</fullName>
    </alternativeName>
    <alternativeName>
        <fullName evidence="3">Cytochrome P450 monooxygenase aba1</fullName>
    </alternativeName>
</protein>
<feature type="binding site" description="axial binding residue" evidence="6">
    <location>
        <position position="447"/>
    </location>
    <ligand>
        <name>heme</name>
        <dbReference type="ChEBI" id="CHEBI:30413"/>
    </ligand>
    <ligandPart>
        <name>Fe</name>
        <dbReference type="ChEBI" id="CHEBI:18248"/>
    </ligandPart>
</feature>
<dbReference type="GO" id="GO:0020037">
    <property type="term" value="F:heme binding"/>
    <property type="evidence" value="ECO:0007669"/>
    <property type="project" value="InterPro"/>
</dbReference>
<dbReference type="InterPro" id="IPR050121">
    <property type="entry name" value="Cytochrome_P450_monoxygenase"/>
</dbReference>
<evidence type="ECO:0000256" key="2">
    <source>
        <dbReference type="ARBA" id="ARBA00023026"/>
    </source>
</evidence>
<keyword evidence="2" id="KW-0843">Virulence</keyword>
<gene>
    <name evidence="8" type="ORF">FGG08_001785</name>
</gene>
<dbReference type="InterPro" id="IPR002401">
    <property type="entry name" value="Cyt_P450_E_grp-I"/>
</dbReference>
<dbReference type="GO" id="GO:0004497">
    <property type="term" value="F:monooxygenase activity"/>
    <property type="evidence" value="ECO:0007669"/>
    <property type="project" value="InterPro"/>
</dbReference>
<keyword evidence="9" id="KW-1185">Reference proteome</keyword>
<comment type="cofactor">
    <cofactor evidence="6">
        <name>heme</name>
        <dbReference type="ChEBI" id="CHEBI:30413"/>
    </cofactor>
</comment>
<sequence length="499" mass="55604">MAGEYALFLGTVVVGAVAWLAVQRFAVYWRLRAFPGPFLGKFSKLWVAWGAATRRLNVEYQTLCEKYGPVVRIAQNDLITDDPEIIVRINAVRSPYTRSEFYASAKLDPSRDNILSTRDEVKHQALRQKMASGYSGKDNPALEPGIDKHILNLINLINAKYLSTSSSFRPLDFGRKAHYLTLDLISEIAFGEAFGDITEDRDVHEYIQMIEEKVGAMVWVTVFPGLNKILQIPWIARAVMPSDKDEIGMGKVMGVAKRVVAERFGPDKKVREDMLGSFIRRGLTQEEVYSESLLQIIAGSDTTATALRATILYVITNPRVHAALRREIDAFLSQNPPADPASVIPDAAARTLPYLHACIREGLRMNPPIPALLSKKVPPEGDTINGVFVPGGTGIGCCSFGIQRNKAAFGEDSNIFRPERWLEARGADAQRMERTADLVFGSGKFQCLGKSVAMIELRKILFELVARFDLAIVDPTKPWKSENMGFFLQSEMFIRASTR</sequence>
<keyword evidence="7" id="KW-0812">Transmembrane</keyword>
<dbReference type="GO" id="GO:0005506">
    <property type="term" value="F:iron ion binding"/>
    <property type="evidence" value="ECO:0007669"/>
    <property type="project" value="InterPro"/>
</dbReference>
<dbReference type="PANTHER" id="PTHR24305:SF168">
    <property type="entry name" value="P450, PUTATIVE (EUROFUNG)-RELATED"/>
    <property type="match status" value="1"/>
</dbReference>
<proteinExistence type="predicted"/>
<evidence type="ECO:0000256" key="7">
    <source>
        <dbReference type="SAM" id="Phobius"/>
    </source>
</evidence>
<comment type="caution">
    <text evidence="8">The sequence shown here is derived from an EMBL/GenBank/DDBJ whole genome shotgun (WGS) entry which is preliminary data.</text>
</comment>
<evidence type="ECO:0000256" key="3">
    <source>
        <dbReference type="ARBA" id="ARBA00067672"/>
    </source>
</evidence>
<evidence type="ECO:0000256" key="5">
    <source>
        <dbReference type="ARBA" id="ARBA00079990"/>
    </source>
</evidence>
<dbReference type="Gene3D" id="1.10.630.10">
    <property type="entry name" value="Cytochrome P450"/>
    <property type="match status" value="1"/>
</dbReference>
<keyword evidence="7" id="KW-0472">Membrane</keyword>
<keyword evidence="7" id="KW-1133">Transmembrane helix</keyword>
<organism evidence="8 9">
    <name type="scientific">Glutinoglossum americanum</name>
    <dbReference type="NCBI Taxonomy" id="1670608"/>
    <lineage>
        <taxon>Eukaryota</taxon>
        <taxon>Fungi</taxon>
        <taxon>Dikarya</taxon>
        <taxon>Ascomycota</taxon>
        <taxon>Pezizomycotina</taxon>
        <taxon>Geoglossomycetes</taxon>
        <taxon>Geoglossales</taxon>
        <taxon>Geoglossaceae</taxon>
        <taxon>Glutinoglossum</taxon>
    </lineage>
</organism>
<dbReference type="CDD" id="cd11060">
    <property type="entry name" value="CYP57A1-like"/>
    <property type="match status" value="1"/>
</dbReference>
<reference evidence="8" key="1">
    <citation type="submission" date="2021-03" db="EMBL/GenBank/DDBJ databases">
        <title>Comparative genomics and phylogenomic investigation of the class Geoglossomycetes provide insights into ecological specialization and systematics.</title>
        <authorList>
            <person name="Melie T."/>
            <person name="Pirro S."/>
            <person name="Miller A.N."/>
            <person name="Quandt A."/>
        </authorList>
    </citation>
    <scope>NUCLEOTIDE SEQUENCE</scope>
    <source>
        <strain evidence="8">GBOQ0MN5Z8</strain>
    </source>
</reference>
<feature type="transmembrane region" description="Helical" evidence="7">
    <location>
        <begin position="6"/>
        <end position="22"/>
    </location>
</feature>
<dbReference type="OrthoDB" id="1470350at2759"/>
<evidence type="ECO:0000313" key="9">
    <source>
        <dbReference type="Proteomes" id="UP000698800"/>
    </source>
</evidence>
<dbReference type="PRINTS" id="PR00385">
    <property type="entry name" value="P450"/>
</dbReference>
<evidence type="ECO:0000313" key="8">
    <source>
        <dbReference type="EMBL" id="KAH0543884.1"/>
    </source>
</evidence>
<evidence type="ECO:0000256" key="1">
    <source>
        <dbReference type="ARBA" id="ARBA00004972"/>
    </source>
</evidence>